<dbReference type="Proteomes" id="UP000236291">
    <property type="component" value="Unassembled WGS sequence"/>
</dbReference>
<name>A0A2K3M0W4_TRIPR</name>
<protein>
    <submittedName>
        <fullName evidence="2">F-box protein skp2a-like</fullName>
    </submittedName>
</protein>
<gene>
    <name evidence="2" type="ORF">L195_g040486</name>
</gene>
<organism evidence="2 3">
    <name type="scientific">Trifolium pratense</name>
    <name type="common">Red clover</name>
    <dbReference type="NCBI Taxonomy" id="57577"/>
    <lineage>
        <taxon>Eukaryota</taxon>
        <taxon>Viridiplantae</taxon>
        <taxon>Streptophyta</taxon>
        <taxon>Embryophyta</taxon>
        <taxon>Tracheophyta</taxon>
        <taxon>Spermatophyta</taxon>
        <taxon>Magnoliopsida</taxon>
        <taxon>eudicotyledons</taxon>
        <taxon>Gunneridae</taxon>
        <taxon>Pentapetalae</taxon>
        <taxon>rosids</taxon>
        <taxon>fabids</taxon>
        <taxon>Fabales</taxon>
        <taxon>Fabaceae</taxon>
        <taxon>Papilionoideae</taxon>
        <taxon>50 kb inversion clade</taxon>
        <taxon>NPAAA clade</taxon>
        <taxon>Hologalegina</taxon>
        <taxon>IRL clade</taxon>
        <taxon>Trifolieae</taxon>
        <taxon>Trifolium</taxon>
    </lineage>
</organism>
<dbReference type="Pfam" id="PF12937">
    <property type="entry name" value="F-box-like"/>
    <property type="match status" value="1"/>
</dbReference>
<feature type="domain" description="F-box" evidence="1">
    <location>
        <begin position="39"/>
        <end position="73"/>
    </location>
</feature>
<dbReference type="CDD" id="cd22161">
    <property type="entry name" value="F-box_AtSKP2-like"/>
    <property type="match status" value="1"/>
</dbReference>
<dbReference type="AlphaFoldDB" id="A0A2K3M0W4"/>
<dbReference type="SUPFAM" id="SSF81383">
    <property type="entry name" value="F-box domain"/>
    <property type="match status" value="1"/>
</dbReference>
<dbReference type="STRING" id="57577.A0A2K3M0W4"/>
<proteinExistence type="predicted"/>
<dbReference type="InterPro" id="IPR036047">
    <property type="entry name" value="F-box-like_dom_sf"/>
</dbReference>
<reference evidence="2 3" key="1">
    <citation type="journal article" date="2014" name="Am. J. Bot.">
        <title>Genome assembly and annotation for red clover (Trifolium pratense; Fabaceae).</title>
        <authorList>
            <person name="Istvanek J."/>
            <person name="Jaros M."/>
            <person name="Krenek A."/>
            <person name="Repkova J."/>
        </authorList>
    </citation>
    <scope>NUCLEOTIDE SEQUENCE [LARGE SCALE GENOMIC DNA]</scope>
    <source>
        <strain evidence="3">cv. Tatra</strain>
        <tissue evidence="2">Young leaves</tissue>
    </source>
</reference>
<evidence type="ECO:0000313" key="2">
    <source>
        <dbReference type="EMBL" id="PNX84426.1"/>
    </source>
</evidence>
<dbReference type="Gene3D" id="1.20.1280.50">
    <property type="match status" value="1"/>
</dbReference>
<evidence type="ECO:0000313" key="3">
    <source>
        <dbReference type="Proteomes" id="UP000236291"/>
    </source>
</evidence>
<dbReference type="InterPro" id="IPR001810">
    <property type="entry name" value="F-box_dom"/>
</dbReference>
<comment type="caution">
    <text evidence="2">The sequence shown here is derived from an EMBL/GenBank/DDBJ whole genome shotgun (WGS) entry which is preliminary data.</text>
</comment>
<evidence type="ECO:0000259" key="1">
    <source>
        <dbReference type="Pfam" id="PF12937"/>
    </source>
</evidence>
<accession>A0A2K3M0W4</accession>
<dbReference type="EMBL" id="ASHM01046321">
    <property type="protein sequence ID" value="PNX84426.1"/>
    <property type="molecule type" value="Genomic_DNA"/>
</dbReference>
<dbReference type="ExpressionAtlas" id="A0A2K3M0W4">
    <property type="expression patterns" value="baseline"/>
</dbReference>
<sequence>MVGKDNLKTEDLNLCFENLMMVAGGGNGGNMKVGMITEWKDIPVELLMQILSLVDDKTVIRASGVCRGWRDSIYFGLARLSLSCFVGMLFSV</sequence>
<reference evidence="2 3" key="2">
    <citation type="journal article" date="2017" name="Front. Plant Sci.">
        <title>Gene Classification and Mining of Molecular Markers Useful in Red Clover (Trifolium pratense) Breeding.</title>
        <authorList>
            <person name="Istvanek J."/>
            <person name="Dluhosova J."/>
            <person name="Dluhos P."/>
            <person name="Patkova L."/>
            <person name="Nedelnik J."/>
            <person name="Repkova J."/>
        </authorList>
    </citation>
    <scope>NUCLEOTIDE SEQUENCE [LARGE SCALE GENOMIC DNA]</scope>
    <source>
        <strain evidence="3">cv. Tatra</strain>
        <tissue evidence="2">Young leaves</tissue>
    </source>
</reference>